<dbReference type="SMART" id="SM00382">
    <property type="entry name" value="AAA"/>
    <property type="match status" value="3"/>
</dbReference>
<feature type="transmembrane region" description="Helical" evidence="5">
    <location>
        <begin position="67"/>
        <end position="90"/>
    </location>
</feature>
<dbReference type="PANTHER" id="PTHR22683">
    <property type="entry name" value="SPORULATION PROTEIN RELATED"/>
    <property type="match status" value="1"/>
</dbReference>
<name>A0A383REJ3_PAEAL</name>
<reference evidence="8" key="1">
    <citation type="submission" date="2018-08" db="EMBL/GenBank/DDBJ databases">
        <authorList>
            <person name="Chevrot R."/>
        </authorList>
    </citation>
    <scope>NUCLEOTIDE SEQUENCE [LARGE SCALE GENOMIC DNA]</scope>
</reference>
<evidence type="ECO:0000256" key="4">
    <source>
        <dbReference type="PROSITE-ProRule" id="PRU00289"/>
    </source>
</evidence>
<proteinExistence type="predicted"/>
<dbReference type="InterPro" id="IPR050206">
    <property type="entry name" value="FtsK/SpoIIIE/SftA"/>
</dbReference>
<feature type="domain" description="FtsK" evidence="6">
    <location>
        <begin position="461"/>
        <end position="658"/>
    </location>
</feature>
<dbReference type="Pfam" id="PF01580">
    <property type="entry name" value="FtsK_SpoIIIE"/>
    <property type="match status" value="3"/>
</dbReference>
<dbReference type="InterPro" id="IPR003593">
    <property type="entry name" value="AAA+_ATPase"/>
</dbReference>
<dbReference type="PROSITE" id="PS50901">
    <property type="entry name" value="FTSK"/>
    <property type="match status" value="3"/>
</dbReference>
<dbReference type="InterPro" id="IPR002543">
    <property type="entry name" value="FtsK_dom"/>
</dbReference>
<dbReference type="SUPFAM" id="SSF52540">
    <property type="entry name" value="P-loop containing nucleoside triphosphate hydrolases"/>
    <property type="match status" value="3"/>
</dbReference>
<dbReference type="InterPro" id="IPR027417">
    <property type="entry name" value="P-loop_NTPase"/>
</dbReference>
<feature type="domain" description="FtsK" evidence="6">
    <location>
        <begin position="1107"/>
        <end position="1279"/>
    </location>
</feature>
<keyword evidence="7" id="KW-0132">Cell division</keyword>
<gene>
    <name evidence="7" type="ORF">PBLR_13326</name>
</gene>
<evidence type="ECO:0000256" key="1">
    <source>
        <dbReference type="ARBA" id="ARBA00022737"/>
    </source>
</evidence>
<dbReference type="EMBL" id="LS992241">
    <property type="protein sequence ID" value="SYX84904.1"/>
    <property type="molecule type" value="Genomic_DNA"/>
</dbReference>
<dbReference type="CDD" id="cd01127">
    <property type="entry name" value="TrwB_TraG_TraD_VirD4"/>
    <property type="match status" value="1"/>
</dbReference>
<protein>
    <submittedName>
        <fullName evidence="7">Cell division protein FtsK/SpoIIIE</fullName>
    </submittedName>
</protein>
<organism evidence="7 8">
    <name type="scientific">Paenibacillus alvei</name>
    <name type="common">Bacillus alvei</name>
    <dbReference type="NCBI Taxonomy" id="44250"/>
    <lineage>
        <taxon>Bacteria</taxon>
        <taxon>Bacillati</taxon>
        <taxon>Bacillota</taxon>
        <taxon>Bacilli</taxon>
        <taxon>Bacillales</taxon>
        <taxon>Paenibacillaceae</taxon>
        <taxon>Paenibacillus</taxon>
    </lineage>
</organism>
<dbReference type="Proteomes" id="UP000304148">
    <property type="component" value="Chromosome"/>
</dbReference>
<dbReference type="GO" id="GO:0051301">
    <property type="term" value="P:cell division"/>
    <property type="evidence" value="ECO:0007669"/>
    <property type="project" value="UniProtKB-KW"/>
</dbReference>
<accession>A0A383REJ3</accession>
<dbReference type="Gene3D" id="3.40.50.300">
    <property type="entry name" value="P-loop containing nucleotide triphosphate hydrolases"/>
    <property type="match status" value="4"/>
</dbReference>
<dbReference type="PANTHER" id="PTHR22683:SF1">
    <property type="entry name" value="TYPE VII SECRETION SYSTEM PROTEIN ESSC"/>
    <property type="match status" value="1"/>
</dbReference>
<dbReference type="GO" id="GO:0005524">
    <property type="term" value="F:ATP binding"/>
    <property type="evidence" value="ECO:0007669"/>
    <property type="project" value="UniProtKB-UniRule"/>
</dbReference>
<keyword evidence="7" id="KW-0131">Cell cycle</keyword>
<feature type="transmembrane region" description="Helical" evidence="5">
    <location>
        <begin position="34"/>
        <end position="55"/>
    </location>
</feature>
<dbReference type="InterPro" id="IPR023839">
    <property type="entry name" value="Firmicutes_EssC_C"/>
</dbReference>
<dbReference type="NCBIfam" id="TIGR03928">
    <property type="entry name" value="T7_EssCb_Firm"/>
    <property type="match status" value="1"/>
</dbReference>
<feature type="domain" description="FtsK" evidence="6">
    <location>
        <begin position="810"/>
        <end position="992"/>
    </location>
</feature>
<keyword evidence="1" id="KW-0677">Repeat</keyword>
<keyword evidence="2 4" id="KW-0547">Nucleotide-binding</keyword>
<sequence length="1343" mass="152441">MNVMYQRSPRIKPELPEEKLEILRPPAEPSRPTFSIVTLIIPIVMTLVSIGFYIYMSMSGKMGNSNYMMFQMITISMMLMSYTLPFFLYLSNKRQYVRKQAERSQMYLAQLEKHRLEIIEKQHEQRAAMYAIHGDPDVCHQIVKNRNSSLWERGPLDVDFMDVRIGTGEVPFYMPIITPRIDGYEKDPLIEAAHKLEEDSRTVDEVPITLPLYESKVVGIVGDKASVMEAVRIMIAQLTTRHSPDEVKLAALYDEQEAENWGWLRWLPHTWNDDRTQRYLADRRSAAHQLADQLYGILNRRKSFQTTGEKKKQLPIYVVLLQDSQMIEEEPLYPLLLEEASRVDSCTLVLSDRKERLPMQCRLIVEVSAETAVSTQKTDQEGIVQHSFHMDHLSADKIDTLARYMAPIRLKRSAASDLPPVLTLFDMFGVEQVEQLKLVERWNRNRYPDTLPVPVGVRAGGKLVSLNLHDKIERKGHGPHGLLAGTTGSGKSEVIQSLIASLAAEYHPHDVAFMLIDYKGGGMSNTFEKLPHVVGTITNLDESLIERAQVSLRAELIRRQHILNDAGNMQHIDEYYKSPLRYQKPLPHLIIIIDEFAQLKKEQPEFMDELISIAAIGRTLGVHLLLATQKPAGVVDEKIWSNTRFRICLRVQSEGDSRDMLKIPNAAWITHPGRGYFQVGSDEVFEEMQFAWSGAPYLVKRQEGQPLRIEVSEVRLNGKMEPLLPTDTLLSAYDEQDPLKQLQVFIDAVAEAAWCEGIDRLQGPWLAPLPQELGRSELFKHSRTLSGVTGESQGLVPIVGLLDDVMNQRQEPLGIELDHEHWAVYGMPGTGKTTFVQTLLMSLAEQYEPDVWHGYVVDMGRMLKDYADLPHMGAVIAGEDEDRLKRLFRYLLAKVKERTEMLSEAGVKTIASYRQVTQLSVPNIVVIIDGYLNFRTSYPDENECLEYLLREGGSLAISFVITANRVTDIFDKFRSNISNAISYELADPSDYYFAVGRPARTPARLQAGRGLIKHNGVPIEFQTAYPADGNNDVERVLQLRSQIRLMHNSWQGAAAPLIRSLPERVRLSELLKLHDDLYEETEAVEAEKLQCSERLQPVPVGVRTDDLEPYLVNLKEGPHFVVASPMESGKTSFLTSWMLSLAYHMSPERLHIYAIDVRYGDNGIASLRDLPHVREIVTEEERIPGFIQQVYDQVASRSKDGGDPILLLVMDDADMLCKQLTDYTVKDQLSAIVRQGRDKGVHLVLAGVPSDFPTFGVDWFNDVKASQAGFLFGTIDANDLSFFRIPISESQSSGPSGSKVLPPGQGYFVRRKFTKIKTAIPYDEKWTPAAWTTHIHKRWKVRV</sequence>
<keyword evidence="5" id="KW-0812">Transmembrane</keyword>
<keyword evidence="3 4" id="KW-0067">ATP-binding</keyword>
<evidence type="ECO:0000313" key="7">
    <source>
        <dbReference type="EMBL" id="SYX84904.1"/>
    </source>
</evidence>
<evidence type="ECO:0000256" key="5">
    <source>
        <dbReference type="SAM" id="Phobius"/>
    </source>
</evidence>
<evidence type="ECO:0000256" key="2">
    <source>
        <dbReference type="ARBA" id="ARBA00022741"/>
    </source>
</evidence>
<keyword evidence="5" id="KW-0472">Membrane</keyword>
<dbReference type="RefSeq" id="WP_138186698.1">
    <property type="nucleotide sequence ID" value="NZ_LS992241.1"/>
</dbReference>
<feature type="binding site" evidence="4">
    <location>
        <begin position="1124"/>
        <end position="1131"/>
    </location>
    <ligand>
        <name>ATP</name>
        <dbReference type="ChEBI" id="CHEBI:30616"/>
    </ligand>
</feature>
<evidence type="ECO:0000256" key="3">
    <source>
        <dbReference type="ARBA" id="ARBA00022840"/>
    </source>
</evidence>
<keyword evidence="5" id="KW-1133">Transmembrane helix</keyword>
<evidence type="ECO:0000313" key="8">
    <source>
        <dbReference type="Proteomes" id="UP000304148"/>
    </source>
</evidence>
<feature type="binding site" evidence="4">
    <location>
        <begin position="485"/>
        <end position="492"/>
    </location>
    <ligand>
        <name>ATP</name>
        <dbReference type="ChEBI" id="CHEBI:30616"/>
    </ligand>
</feature>
<evidence type="ECO:0000259" key="6">
    <source>
        <dbReference type="PROSITE" id="PS50901"/>
    </source>
</evidence>
<dbReference type="GO" id="GO:0003677">
    <property type="term" value="F:DNA binding"/>
    <property type="evidence" value="ECO:0007669"/>
    <property type="project" value="InterPro"/>
</dbReference>
<feature type="binding site" evidence="4">
    <location>
        <begin position="826"/>
        <end position="833"/>
    </location>
    <ligand>
        <name>ATP</name>
        <dbReference type="ChEBI" id="CHEBI:30616"/>
    </ligand>
</feature>